<protein>
    <submittedName>
        <fullName evidence="1">Uncharacterized protein</fullName>
    </submittedName>
</protein>
<dbReference type="Proteomes" id="UP000607653">
    <property type="component" value="Unassembled WGS sequence"/>
</dbReference>
<keyword evidence="2" id="KW-1185">Reference proteome</keyword>
<gene>
    <name evidence="1" type="ORF">HUJ06_016234</name>
</gene>
<sequence>MASFGLDENHSELDVVWRRLKKIVLLDGEEHIEEVVKLIILFLFSCVLFPQGNLRVSTFWVGYVDNLQRISDHALRKCVHDYLVGGMTGLYPMLVLD</sequence>
<evidence type="ECO:0000313" key="2">
    <source>
        <dbReference type="Proteomes" id="UP000607653"/>
    </source>
</evidence>
<name>A0A822ZDX9_NELNU</name>
<organism evidence="1 2">
    <name type="scientific">Nelumbo nucifera</name>
    <name type="common">Sacred lotus</name>
    <dbReference type="NCBI Taxonomy" id="4432"/>
    <lineage>
        <taxon>Eukaryota</taxon>
        <taxon>Viridiplantae</taxon>
        <taxon>Streptophyta</taxon>
        <taxon>Embryophyta</taxon>
        <taxon>Tracheophyta</taxon>
        <taxon>Spermatophyta</taxon>
        <taxon>Magnoliopsida</taxon>
        <taxon>Proteales</taxon>
        <taxon>Nelumbonaceae</taxon>
        <taxon>Nelumbo</taxon>
    </lineage>
</organism>
<dbReference type="EMBL" id="DUZY01000005">
    <property type="protein sequence ID" value="DAD41911.1"/>
    <property type="molecule type" value="Genomic_DNA"/>
</dbReference>
<reference evidence="1 2" key="1">
    <citation type="journal article" date="2020" name="Mol. Biol. Evol.">
        <title>Distinct Expression and Methylation Patterns for Genes with Different Fates following a Single Whole-Genome Duplication in Flowering Plants.</title>
        <authorList>
            <person name="Shi T."/>
            <person name="Rahmani R.S."/>
            <person name="Gugger P.F."/>
            <person name="Wang M."/>
            <person name="Li H."/>
            <person name="Zhang Y."/>
            <person name="Li Z."/>
            <person name="Wang Q."/>
            <person name="Van de Peer Y."/>
            <person name="Marchal K."/>
            <person name="Chen J."/>
        </authorList>
    </citation>
    <scope>NUCLEOTIDE SEQUENCE [LARGE SCALE GENOMIC DNA]</scope>
    <source>
        <tissue evidence="1">Leaf</tissue>
    </source>
</reference>
<dbReference type="AlphaFoldDB" id="A0A822ZDX9"/>
<proteinExistence type="predicted"/>
<comment type="caution">
    <text evidence="1">The sequence shown here is derived from an EMBL/GenBank/DDBJ whole genome shotgun (WGS) entry which is preliminary data.</text>
</comment>
<evidence type="ECO:0000313" key="1">
    <source>
        <dbReference type="EMBL" id="DAD41911.1"/>
    </source>
</evidence>
<accession>A0A822ZDX9</accession>